<dbReference type="NCBIfam" id="TIGR01203">
    <property type="entry name" value="HGPRTase"/>
    <property type="match status" value="1"/>
</dbReference>
<dbReference type="GO" id="GO:0032264">
    <property type="term" value="P:IMP salvage"/>
    <property type="evidence" value="ECO:0007669"/>
    <property type="project" value="UniProtKB-UniPathway"/>
</dbReference>
<accession>A0A372MF77</accession>
<keyword evidence="6 15" id="KW-0963">Cytoplasm</keyword>
<dbReference type="UniPathway" id="UPA00591">
    <property type="reaction ID" value="UER00648"/>
</dbReference>
<evidence type="ECO:0000256" key="10">
    <source>
        <dbReference type="ARBA" id="ARBA00022726"/>
    </source>
</evidence>
<evidence type="ECO:0000256" key="14">
    <source>
        <dbReference type="ARBA" id="ARBA00049402"/>
    </source>
</evidence>
<evidence type="ECO:0000256" key="2">
    <source>
        <dbReference type="ARBA" id="ARBA00004496"/>
    </source>
</evidence>
<evidence type="ECO:0000256" key="7">
    <source>
        <dbReference type="ARBA" id="ARBA00022676"/>
    </source>
</evidence>
<evidence type="ECO:0000256" key="5">
    <source>
        <dbReference type="ARBA" id="ARBA00011895"/>
    </source>
</evidence>
<evidence type="ECO:0000256" key="4">
    <source>
        <dbReference type="ARBA" id="ARBA00008391"/>
    </source>
</evidence>
<evidence type="ECO:0000256" key="1">
    <source>
        <dbReference type="ARBA" id="ARBA00001946"/>
    </source>
</evidence>
<dbReference type="EMBL" id="QUWK01000009">
    <property type="protein sequence ID" value="RFU94435.1"/>
    <property type="molecule type" value="Genomic_DNA"/>
</dbReference>
<dbReference type="OrthoDB" id="9802824at2"/>
<dbReference type="AlphaFoldDB" id="A0A372MF77"/>
<proteinExistence type="inferred from homology"/>
<evidence type="ECO:0000256" key="9">
    <source>
        <dbReference type="ARBA" id="ARBA00022723"/>
    </source>
</evidence>
<name>A0A372MF77_9SPIR</name>
<dbReference type="InterPro" id="IPR050408">
    <property type="entry name" value="HGPRT"/>
</dbReference>
<dbReference type="GO" id="GO:0006166">
    <property type="term" value="P:purine ribonucleoside salvage"/>
    <property type="evidence" value="ECO:0007669"/>
    <property type="project" value="UniProtKB-KW"/>
</dbReference>
<evidence type="ECO:0000256" key="11">
    <source>
        <dbReference type="ARBA" id="ARBA00022741"/>
    </source>
</evidence>
<dbReference type="GO" id="GO:0000166">
    <property type="term" value="F:nucleotide binding"/>
    <property type="evidence" value="ECO:0007669"/>
    <property type="project" value="UniProtKB-KW"/>
</dbReference>
<dbReference type="GO" id="GO:0032263">
    <property type="term" value="P:GMP salvage"/>
    <property type="evidence" value="ECO:0007669"/>
    <property type="project" value="TreeGrafter"/>
</dbReference>
<comment type="caution">
    <text evidence="17">The sequence shown here is derived from an EMBL/GenBank/DDBJ whole genome shotgun (WGS) entry which is preliminary data.</text>
</comment>
<comment type="pathway">
    <text evidence="3 15">Purine metabolism; IMP biosynthesis via salvage pathway; IMP from hypoxanthine: step 1/1.</text>
</comment>
<keyword evidence="9 15" id="KW-0479">Metal-binding</keyword>
<dbReference type="CDD" id="cd06223">
    <property type="entry name" value="PRTases_typeI"/>
    <property type="match status" value="1"/>
</dbReference>
<comment type="cofactor">
    <cofactor evidence="1 15">
        <name>Mg(2+)</name>
        <dbReference type="ChEBI" id="CHEBI:18420"/>
    </cofactor>
</comment>
<dbReference type="GO" id="GO:0052657">
    <property type="term" value="F:guanine phosphoribosyltransferase activity"/>
    <property type="evidence" value="ECO:0007669"/>
    <property type="project" value="UniProtKB-ARBA"/>
</dbReference>
<dbReference type="EC" id="2.4.2.8" evidence="5 15"/>
<dbReference type="FunFam" id="3.40.50.2020:FF:000006">
    <property type="entry name" value="Hypoxanthine phosphoribosyltransferase"/>
    <property type="match status" value="1"/>
</dbReference>
<organism evidence="17 18">
    <name type="scientific">Sphaerochaeta halotolerans</name>
    <dbReference type="NCBI Taxonomy" id="2293840"/>
    <lineage>
        <taxon>Bacteria</taxon>
        <taxon>Pseudomonadati</taxon>
        <taxon>Spirochaetota</taxon>
        <taxon>Spirochaetia</taxon>
        <taxon>Spirochaetales</taxon>
        <taxon>Sphaerochaetaceae</taxon>
        <taxon>Sphaerochaeta</taxon>
    </lineage>
</organism>
<sequence length="185" mass="20959">MKDSLAIPALTEDLARVLIDADTINRRVDELARQISSDYADAESDLILVGVLKGSFIFIADLARKLNVKHVVDFIALSSYHGDHSGNVRLLMDTRENMEDKDVLIIEDILDSGNTLDYLIRNFKTRNPKSVKTAVLLDKPDRHILPVEIDYIGFTIPDVWVVGYGLDYNEKHRTLPYIAEMYPQA</sequence>
<dbReference type="InterPro" id="IPR005904">
    <property type="entry name" value="Hxn_phspho_trans"/>
</dbReference>
<evidence type="ECO:0000256" key="12">
    <source>
        <dbReference type="ARBA" id="ARBA00022842"/>
    </source>
</evidence>
<evidence type="ECO:0000256" key="13">
    <source>
        <dbReference type="ARBA" id="ARBA00048811"/>
    </source>
</evidence>
<evidence type="ECO:0000256" key="8">
    <source>
        <dbReference type="ARBA" id="ARBA00022679"/>
    </source>
</evidence>
<keyword evidence="18" id="KW-1185">Reference proteome</keyword>
<gene>
    <name evidence="17" type="primary">hpt</name>
    <name evidence="17" type="ORF">DYP60_09560</name>
</gene>
<reference evidence="17 18" key="2">
    <citation type="submission" date="2018-09" db="EMBL/GenBank/DDBJ databases">
        <title>Genome of Sphaerochaeta halotolerans strain 4-11.</title>
        <authorList>
            <person name="Nazina T.N."/>
            <person name="Sokolova D.S."/>
        </authorList>
    </citation>
    <scope>NUCLEOTIDE SEQUENCE [LARGE SCALE GENOMIC DNA]</scope>
    <source>
        <strain evidence="17 18">4-11</strain>
    </source>
</reference>
<dbReference type="Pfam" id="PF00156">
    <property type="entry name" value="Pribosyltran"/>
    <property type="match status" value="1"/>
</dbReference>
<dbReference type="PANTHER" id="PTHR43340:SF1">
    <property type="entry name" value="HYPOXANTHINE PHOSPHORIBOSYLTRANSFERASE"/>
    <property type="match status" value="1"/>
</dbReference>
<dbReference type="GO" id="GO:0000287">
    <property type="term" value="F:magnesium ion binding"/>
    <property type="evidence" value="ECO:0007669"/>
    <property type="project" value="TreeGrafter"/>
</dbReference>
<evidence type="ECO:0000256" key="15">
    <source>
        <dbReference type="RuleBase" id="RU364099"/>
    </source>
</evidence>
<dbReference type="SUPFAM" id="SSF53271">
    <property type="entry name" value="PRTase-like"/>
    <property type="match status" value="1"/>
</dbReference>
<keyword evidence="11 15" id="KW-0547">Nucleotide-binding</keyword>
<keyword evidence="12 15" id="KW-0460">Magnesium</keyword>
<dbReference type="GO" id="GO:0004422">
    <property type="term" value="F:hypoxanthine phosphoribosyltransferase activity"/>
    <property type="evidence" value="ECO:0007669"/>
    <property type="project" value="InterPro"/>
</dbReference>
<evidence type="ECO:0000313" key="18">
    <source>
        <dbReference type="Proteomes" id="UP000264002"/>
    </source>
</evidence>
<dbReference type="Gene3D" id="3.40.50.2020">
    <property type="match status" value="1"/>
</dbReference>
<dbReference type="GO" id="GO:0005829">
    <property type="term" value="C:cytosol"/>
    <property type="evidence" value="ECO:0007669"/>
    <property type="project" value="TreeGrafter"/>
</dbReference>
<feature type="domain" description="Phosphoribosyltransferase" evidence="16">
    <location>
        <begin position="23"/>
        <end position="168"/>
    </location>
</feature>
<dbReference type="PANTHER" id="PTHR43340">
    <property type="entry name" value="HYPOXANTHINE-GUANINE PHOSPHORIBOSYLTRANSFERASE"/>
    <property type="match status" value="1"/>
</dbReference>
<dbReference type="Proteomes" id="UP000264002">
    <property type="component" value="Unassembled WGS sequence"/>
</dbReference>
<dbReference type="RefSeq" id="WP_117330773.1">
    <property type="nucleotide sequence ID" value="NZ_QUWK01000009.1"/>
</dbReference>
<keyword evidence="8 15" id="KW-0808">Transferase</keyword>
<keyword evidence="10 15" id="KW-0660">Purine salvage</keyword>
<dbReference type="GO" id="GO:0006178">
    <property type="term" value="P:guanine salvage"/>
    <property type="evidence" value="ECO:0007669"/>
    <property type="project" value="TreeGrafter"/>
</dbReference>
<comment type="catalytic activity">
    <reaction evidence="13">
        <text>GMP + diphosphate = guanine + 5-phospho-alpha-D-ribose 1-diphosphate</text>
        <dbReference type="Rhea" id="RHEA:25424"/>
        <dbReference type="ChEBI" id="CHEBI:16235"/>
        <dbReference type="ChEBI" id="CHEBI:33019"/>
        <dbReference type="ChEBI" id="CHEBI:58017"/>
        <dbReference type="ChEBI" id="CHEBI:58115"/>
        <dbReference type="EC" id="2.4.2.8"/>
    </reaction>
    <physiologicalReaction direction="right-to-left" evidence="13">
        <dbReference type="Rhea" id="RHEA:25426"/>
    </physiologicalReaction>
</comment>
<dbReference type="InterPro" id="IPR029057">
    <property type="entry name" value="PRTase-like"/>
</dbReference>
<comment type="similarity">
    <text evidence="4 15">Belongs to the purine/pyrimidine phosphoribosyltransferase family.</text>
</comment>
<protein>
    <recommendedName>
        <fullName evidence="5 15">Hypoxanthine phosphoribosyltransferase</fullName>
        <ecNumber evidence="5 15">2.4.2.8</ecNumber>
    </recommendedName>
</protein>
<keyword evidence="7 15" id="KW-0328">Glycosyltransferase</keyword>
<evidence type="ECO:0000259" key="16">
    <source>
        <dbReference type="Pfam" id="PF00156"/>
    </source>
</evidence>
<evidence type="ECO:0000256" key="6">
    <source>
        <dbReference type="ARBA" id="ARBA00022490"/>
    </source>
</evidence>
<evidence type="ECO:0000256" key="3">
    <source>
        <dbReference type="ARBA" id="ARBA00004669"/>
    </source>
</evidence>
<dbReference type="InterPro" id="IPR000836">
    <property type="entry name" value="PRTase_dom"/>
</dbReference>
<comment type="catalytic activity">
    <reaction evidence="14">
        <text>IMP + diphosphate = hypoxanthine + 5-phospho-alpha-D-ribose 1-diphosphate</text>
        <dbReference type="Rhea" id="RHEA:17973"/>
        <dbReference type="ChEBI" id="CHEBI:17368"/>
        <dbReference type="ChEBI" id="CHEBI:33019"/>
        <dbReference type="ChEBI" id="CHEBI:58017"/>
        <dbReference type="ChEBI" id="CHEBI:58053"/>
        <dbReference type="EC" id="2.4.2.8"/>
    </reaction>
    <physiologicalReaction direction="right-to-left" evidence="14">
        <dbReference type="Rhea" id="RHEA:17975"/>
    </physiologicalReaction>
</comment>
<reference evidence="18" key="1">
    <citation type="submission" date="2018-08" db="EMBL/GenBank/DDBJ databases">
        <authorList>
            <person name="Grouzdev D.S."/>
            <person name="Krutkina M.S."/>
        </authorList>
    </citation>
    <scope>NUCLEOTIDE SEQUENCE [LARGE SCALE GENOMIC DNA]</scope>
    <source>
        <strain evidence="18">4-11</strain>
    </source>
</reference>
<comment type="subcellular location">
    <subcellularLocation>
        <location evidence="2 15">Cytoplasm</location>
    </subcellularLocation>
</comment>
<dbReference type="GO" id="GO:0046100">
    <property type="term" value="P:hypoxanthine metabolic process"/>
    <property type="evidence" value="ECO:0007669"/>
    <property type="project" value="TreeGrafter"/>
</dbReference>
<evidence type="ECO:0000313" key="17">
    <source>
        <dbReference type="EMBL" id="RFU94435.1"/>
    </source>
</evidence>